<dbReference type="SMART" id="SM00248">
    <property type="entry name" value="ANK"/>
    <property type="match status" value="6"/>
</dbReference>
<dbReference type="InterPro" id="IPR050776">
    <property type="entry name" value="Ank_Repeat/CDKN_Inhibitor"/>
</dbReference>
<evidence type="ECO:0000256" key="3">
    <source>
        <dbReference type="PROSITE-ProRule" id="PRU00023"/>
    </source>
</evidence>
<feature type="repeat" description="ANK" evidence="3">
    <location>
        <begin position="39"/>
        <end position="71"/>
    </location>
</feature>
<dbReference type="PRINTS" id="PR01415">
    <property type="entry name" value="ANKYRIN"/>
</dbReference>
<dbReference type="Gene3D" id="3.40.50.300">
    <property type="entry name" value="P-loop containing nucleotide triphosphate hydrolases"/>
    <property type="match status" value="1"/>
</dbReference>
<gene>
    <name evidence="6" type="ORF">MEDL_52491</name>
</gene>
<sequence>MNNLSKSDLQLHHVVKFDSLEAVSSYINRGSELNTTDIYGLTPLHYAVIHKREIIASELLIKGADPRVVDKNGLTALHYAAEYGSQHIVSELITKGSDPNIPDNKGQTPLHLAALNTNGDVSLELLNRGSEPDVVDKKGKTPLHYAAEYGHTHIVSELLNRGSDPNTADNNGLTPLHDALSTKSETTIVELINRGSDPNKADKSGQTPLHYAARNGLKYMIAVLMNNGSEPNMADTAGKTVLDLARTPSVGRIIQELDNSELKRELRGLGVEHVGELQELLHESFLKCFWNRVYLVGPYSVGKSSLAKILVGEKVPIIRQSTEGIWIYMGRAGMDVEKKEWVYFPKGNAITEILTNMLISISIGEAKVSVREEIVKNILFDETTLSDSPVLSAIPENRQGMTSLVEKYEGNQSKNEGNNFTTSTEKKKPISETDKYNMKKVETNETTRLHEEEKLDNNPSDCKALGTCVNEEFKTSKIKRPSKTSTNHADSEWVENISSNMSQRQIHRLIVKAVEEGKYKQKVVPIDIWDFGGQKDYYMTHQLFITSRGIFVLMFNGSIDLHKHTPDLGFLPGHFGKPTVSVYLIHWVNSILTYCKRTDKGFPRIIFVATHKDEKWFEWTRESRRNELELKLHKLFESHAGLKHLEIKPLIFVDATNPEDPEITDLRKRLMQRATEHPRWGEAMPTRWIPLELQLAQKSEEGTNIISRNQLRVLNSRNKSMVLSETQIETFLKVQHSLGKLLYFDVENLRDFIIISPAYLVEVLRSIVTEKQFWPKGERFSNILKNLQEYGMIEREDIYHLWEQETFKHILPYKEYILQMLLHLDVILAPRNSYRDVDSPFEDVSRFLIPCMITKGNDTMFLKTRLLSNNSIIMSYTFIEEVIPPALSYRFLSSFITSWDIKTYNERGTEKKMLFNDLVVLEVDSCHDIAVQVKTNRVIVSLVHANKKEDIIPILASSIQECLTAAIVRISEFYSRLSEDVEVSASDNAVLPFKIEFGVFCKSEICFFEHNEISSSTGEPTWICKNTTSDI</sequence>
<feature type="repeat" description="ANK" evidence="3">
    <location>
        <begin position="138"/>
        <end position="170"/>
    </location>
</feature>
<dbReference type="InterPro" id="IPR032171">
    <property type="entry name" value="COR-A"/>
</dbReference>
<dbReference type="PROSITE" id="PS50297">
    <property type="entry name" value="ANK_REP_REGION"/>
    <property type="match status" value="6"/>
</dbReference>
<dbReference type="GO" id="GO:0005634">
    <property type="term" value="C:nucleus"/>
    <property type="evidence" value="ECO:0007669"/>
    <property type="project" value="TreeGrafter"/>
</dbReference>
<dbReference type="InterPro" id="IPR002110">
    <property type="entry name" value="Ankyrin_rpt"/>
</dbReference>
<keyword evidence="7" id="KW-1185">Reference proteome</keyword>
<organism evidence="6 7">
    <name type="scientific">Mytilus edulis</name>
    <name type="common">Blue mussel</name>
    <dbReference type="NCBI Taxonomy" id="6550"/>
    <lineage>
        <taxon>Eukaryota</taxon>
        <taxon>Metazoa</taxon>
        <taxon>Spiralia</taxon>
        <taxon>Lophotrochozoa</taxon>
        <taxon>Mollusca</taxon>
        <taxon>Bivalvia</taxon>
        <taxon>Autobranchia</taxon>
        <taxon>Pteriomorphia</taxon>
        <taxon>Mytilida</taxon>
        <taxon>Mytiloidea</taxon>
        <taxon>Mytilidae</taxon>
        <taxon>Mytilinae</taxon>
        <taxon>Mytilus</taxon>
    </lineage>
</organism>
<evidence type="ECO:0000256" key="1">
    <source>
        <dbReference type="ARBA" id="ARBA00022737"/>
    </source>
</evidence>
<dbReference type="PANTHER" id="PTHR24201">
    <property type="entry name" value="ANK_REP_REGION DOMAIN-CONTAINING PROTEIN"/>
    <property type="match status" value="1"/>
</dbReference>
<dbReference type="Gene3D" id="1.10.10.10">
    <property type="entry name" value="Winged helix-like DNA-binding domain superfamily/Winged helix DNA-binding domain"/>
    <property type="match status" value="1"/>
</dbReference>
<dbReference type="InterPro" id="IPR027417">
    <property type="entry name" value="P-loop_NTPase"/>
</dbReference>
<feature type="domain" description="COR" evidence="5">
    <location>
        <begin position="685"/>
        <end position="851"/>
    </location>
</feature>
<feature type="region of interest" description="Disordered" evidence="4">
    <location>
        <begin position="410"/>
        <end position="429"/>
    </location>
</feature>
<dbReference type="Pfam" id="PF08477">
    <property type="entry name" value="Roc"/>
    <property type="match status" value="1"/>
</dbReference>
<reference evidence="6" key="1">
    <citation type="submission" date="2021-03" db="EMBL/GenBank/DDBJ databases">
        <authorList>
            <person name="Bekaert M."/>
        </authorList>
    </citation>
    <scope>NUCLEOTIDE SEQUENCE</scope>
</reference>
<dbReference type="Gene3D" id="1.25.40.20">
    <property type="entry name" value="Ankyrin repeat-containing domain"/>
    <property type="match status" value="1"/>
</dbReference>
<keyword evidence="2 3" id="KW-0040">ANK repeat</keyword>
<evidence type="ECO:0000313" key="7">
    <source>
        <dbReference type="Proteomes" id="UP000683360"/>
    </source>
</evidence>
<feature type="repeat" description="ANK" evidence="3">
    <location>
        <begin position="171"/>
        <end position="203"/>
    </location>
</feature>
<dbReference type="SUPFAM" id="SSF52540">
    <property type="entry name" value="P-loop containing nucleoside triphosphate hydrolases"/>
    <property type="match status" value="1"/>
</dbReference>
<dbReference type="Pfam" id="PF16095">
    <property type="entry name" value="COR-A"/>
    <property type="match status" value="1"/>
</dbReference>
<proteinExistence type="predicted"/>
<dbReference type="InterPro" id="IPR036388">
    <property type="entry name" value="WH-like_DNA-bd_sf"/>
</dbReference>
<dbReference type="SUPFAM" id="SSF48403">
    <property type="entry name" value="Ankyrin repeat"/>
    <property type="match status" value="1"/>
</dbReference>
<feature type="repeat" description="ANK" evidence="3">
    <location>
        <begin position="204"/>
        <end position="236"/>
    </location>
</feature>
<keyword evidence="1" id="KW-0677">Repeat</keyword>
<comment type="caution">
    <text evidence="6">The sequence shown here is derived from an EMBL/GenBank/DDBJ whole genome shotgun (WGS) entry which is preliminary data.</text>
</comment>
<feature type="repeat" description="ANK" evidence="3">
    <location>
        <begin position="105"/>
        <end position="137"/>
    </location>
</feature>
<dbReference type="Pfam" id="PF00023">
    <property type="entry name" value="Ank"/>
    <property type="match status" value="1"/>
</dbReference>
<dbReference type="OrthoDB" id="5962960at2759"/>
<evidence type="ECO:0000256" key="4">
    <source>
        <dbReference type="SAM" id="MobiDB-lite"/>
    </source>
</evidence>
<dbReference type="PROSITE" id="PS50088">
    <property type="entry name" value="ANK_REPEAT"/>
    <property type="match status" value="6"/>
</dbReference>
<dbReference type="EMBL" id="CAJPWZ010002549">
    <property type="protein sequence ID" value="CAG2240182.1"/>
    <property type="molecule type" value="Genomic_DNA"/>
</dbReference>
<feature type="compositionally biased region" description="Polar residues" evidence="4">
    <location>
        <begin position="410"/>
        <end position="423"/>
    </location>
</feature>
<feature type="repeat" description="ANK" evidence="3">
    <location>
        <begin position="72"/>
        <end position="104"/>
    </location>
</feature>
<accession>A0A8S3U9H7</accession>
<name>A0A8S3U9H7_MYTED</name>
<dbReference type="AlphaFoldDB" id="A0A8S3U9H7"/>
<evidence type="ECO:0000256" key="2">
    <source>
        <dbReference type="ARBA" id="ARBA00023043"/>
    </source>
</evidence>
<protein>
    <recommendedName>
        <fullName evidence="5">COR domain-containing protein</fullName>
    </recommendedName>
</protein>
<evidence type="ECO:0000313" key="6">
    <source>
        <dbReference type="EMBL" id="CAG2240182.1"/>
    </source>
</evidence>
<dbReference type="Proteomes" id="UP000683360">
    <property type="component" value="Unassembled WGS sequence"/>
</dbReference>
<evidence type="ECO:0000259" key="5">
    <source>
        <dbReference type="Pfam" id="PF16095"/>
    </source>
</evidence>
<dbReference type="InterPro" id="IPR036770">
    <property type="entry name" value="Ankyrin_rpt-contain_sf"/>
</dbReference>
<dbReference type="Pfam" id="PF12796">
    <property type="entry name" value="Ank_2"/>
    <property type="match status" value="2"/>
</dbReference>